<organism evidence="1 2">
    <name type="scientific">Romeriopsis navalis LEGE 11480</name>
    <dbReference type="NCBI Taxonomy" id="2777977"/>
    <lineage>
        <taxon>Bacteria</taxon>
        <taxon>Bacillati</taxon>
        <taxon>Cyanobacteriota</taxon>
        <taxon>Cyanophyceae</taxon>
        <taxon>Leptolyngbyales</taxon>
        <taxon>Leptolyngbyaceae</taxon>
        <taxon>Romeriopsis</taxon>
        <taxon>Romeriopsis navalis</taxon>
    </lineage>
</organism>
<dbReference type="AlphaFoldDB" id="A0A928VTH9"/>
<sequence length="410" mass="45182">MIVAGLIAGTLGILGAAAVGLEIGYRQRLGNKLELSAGKWRIEEYELDHYRIVGDLEFINQTPRLDIMIPQVHAEVTLLSAGSLAGVRTESTIIPRYENADPREDNYWESYIVEPRKPAAIEVPIDITGSDLSEISAAWIQMHFYTYGRGGRIPRVKHIVVPLKFPSVESSKRWRPVQDADLLPIKTHLLTPLDNPAEIVQRYVSPHAQPGDIVTIGESPVAIMQGRFRHPSNIQPGWLAKRLCYSFYTTSSLATACGLQTLIDQVGAWRVFFAFLGSIPFKLLPRDLAKSMNVDGMFYRLAGYQANLIDDVTGTIPPYDKFIVMGPQNPRALCEQIKQETGLEAAVVDVNDLRRVKILASSSGVDEDFLATALITNPAGNGNEQTPVVLIRPTETAVAPLPETVAKTTV</sequence>
<dbReference type="EMBL" id="JADEXQ010000097">
    <property type="protein sequence ID" value="MBE9032290.1"/>
    <property type="molecule type" value="Genomic_DNA"/>
</dbReference>
<reference evidence="1" key="1">
    <citation type="submission" date="2020-10" db="EMBL/GenBank/DDBJ databases">
        <authorList>
            <person name="Castelo-Branco R."/>
            <person name="Eusebio N."/>
            <person name="Adriana R."/>
            <person name="Vieira A."/>
            <person name="Brugerolle De Fraissinette N."/>
            <person name="Rezende De Castro R."/>
            <person name="Schneider M.P."/>
            <person name="Vasconcelos V."/>
            <person name="Leao P.N."/>
        </authorList>
    </citation>
    <scope>NUCLEOTIDE SEQUENCE</scope>
    <source>
        <strain evidence="1">LEGE 11480</strain>
    </source>
</reference>
<keyword evidence="1" id="KW-0436">Ligase</keyword>
<name>A0A928VTH9_9CYAN</name>
<dbReference type="GO" id="GO:0016874">
    <property type="term" value="F:ligase activity"/>
    <property type="evidence" value="ECO:0007669"/>
    <property type="project" value="UniProtKB-KW"/>
</dbReference>
<proteinExistence type="predicted"/>
<keyword evidence="2" id="KW-1185">Reference proteome</keyword>
<evidence type="ECO:0000313" key="1">
    <source>
        <dbReference type="EMBL" id="MBE9032290.1"/>
    </source>
</evidence>
<dbReference type="RefSeq" id="WP_264327111.1">
    <property type="nucleotide sequence ID" value="NZ_JADEXQ010000097.1"/>
</dbReference>
<dbReference type="Proteomes" id="UP000625316">
    <property type="component" value="Unassembled WGS sequence"/>
</dbReference>
<dbReference type="SUPFAM" id="SSF144010">
    <property type="entry name" value="CofE-like"/>
    <property type="match status" value="1"/>
</dbReference>
<protein>
    <submittedName>
        <fullName evidence="1">F420-0:Gamma-glutamyl ligase</fullName>
    </submittedName>
</protein>
<gene>
    <name evidence="1" type="ORF">IQ266_21360</name>
</gene>
<evidence type="ECO:0000313" key="2">
    <source>
        <dbReference type="Proteomes" id="UP000625316"/>
    </source>
</evidence>
<accession>A0A928VTH9</accession>
<comment type="caution">
    <text evidence="1">The sequence shown here is derived from an EMBL/GenBank/DDBJ whole genome shotgun (WGS) entry which is preliminary data.</text>
</comment>